<protein>
    <submittedName>
        <fullName evidence="5">HalX domain-containing protein</fullName>
    </submittedName>
</protein>
<name>A0ABD5W0U5_9EURY</name>
<evidence type="ECO:0000313" key="5">
    <source>
        <dbReference type="EMBL" id="MFC7057632.1"/>
    </source>
</evidence>
<dbReference type="InterPro" id="IPR013971">
    <property type="entry name" value="HalX_domain"/>
</dbReference>
<evidence type="ECO:0000313" key="6">
    <source>
        <dbReference type="Proteomes" id="UP001596445"/>
    </source>
</evidence>
<dbReference type="EMBL" id="JBHSZI010000001">
    <property type="protein sequence ID" value="MFC7057632.1"/>
    <property type="molecule type" value="Genomic_DNA"/>
</dbReference>
<evidence type="ECO:0000256" key="3">
    <source>
        <dbReference type="SAM" id="Coils"/>
    </source>
</evidence>
<evidence type="ECO:0000259" key="4">
    <source>
        <dbReference type="PROSITE" id="PS50110"/>
    </source>
</evidence>
<dbReference type="PROSITE" id="PS50110">
    <property type="entry name" value="RESPONSE_REGULATORY"/>
    <property type="match status" value="1"/>
</dbReference>
<keyword evidence="6" id="KW-1185">Reference proteome</keyword>
<keyword evidence="1 2" id="KW-0597">Phosphoprotein</keyword>
<evidence type="ECO:0000256" key="2">
    <source>
        <dbReference type="PROSITE-ProRule" id="PRU00169"/>
    </source>
</evidence>
<dbReference type="AlphaFoldDB" id="A0ABD5W0U5"/>
<dbReference type="Proteomes" id="UP001596445">
    <property type="component" value="Unassembled WGS sequence"/>
</dbReference>
<dbReference type="InterPro" id="IPR050595">
    <property type="entry name" value="Bact_response_regulator"/>
</dbReference>
<proteinExistence type="predicted"/>
<keyword evidence="3" id="KW-0175">Coiled coil</keyword>
<sequence length="164" mass="18808">MYAAYLKDDFTVSVTYGGEAAIDAVDDTTDIVLLDRRMPVVTGNEVLAYIDEQGFDCRVAMVTAVNPDFDIIDLRIDDYLVKPVSHEDIRQTVERMLKLEAYNERMQKLTSKKLKRNVLELEKTRAQLSESNEFQQLNDDIDQLEEEVDSITAELDPEGLQRSR</sequence>
<dbReference type="Gene3D" id="3.40.50.2300">
    <property type="match status" value="1"/>
</dbReference>
<dbReference type="PANTHER" id="PTHR44591:SF3">
    <property type="entry name" value="RESPONSE REGULATORY DOMAIN-CONTAINING PROTEIN"/>
    <property type="match status" value="1"/>
</dbReference>
<dbReference type="InterPro" id="IPR011006">
    <property type="entry name" value="CheY-like_superfamily"/>
</dbReference>
<dbReference type="RefSeq" id="WP_382184405.1">
    <property type="nucleotide sequence ID" value="NZ_JBHSZI010000001.1"/>
</dbReference>
<comment type="caution">
    <text evidence="5">The sequence shown here is derived from an EMBL/GenBank/DDBJ whole genome shotgun (WGS) entry which is preliminary data.</text>
</comment>
<dbReference type="SUPFAM" id="SSF52172">
    <property type="entry name" value="CheY-like"/>
    <property type="match status" value="1"/>
</dbReference>
<dbReference type="InterPro" id="IPR001789">
    <property type="entry name" value="Sig_transdc_resp-reg_receiver"/>
</dbReference>
<dbReference type="PANTHER" id="PTHR44591">
    <property type="entry name" value="STRESS RESPONSE REGULATOR PROTEIN 1"/>
    <property type="match status" value="1"/>
</dbReference>
<dbReference type="Pfam" id="PF00072">
    <property type="entry name" value="Response_reg"/>
    <property type="match status" value="1"/>
</dbReference>
<evidence type="ECO:0000256" key="1">
    <source>
        <dbReference type="ARBA" id="ARBA00022553"/>
    </source>
</evidence>
<reference evidence="5 6" key="1">
    <citation type="journal article" date="2019" name="Int. J. Syst. Evol. Microbiol.">
        <title>The Global Catalogue of Microorganisms (GCM) 10K type strain sequencing project: providing services to taxonomists for standard genome sequencing and annotation.</title>
        <authorList>
            <consortium name="The Broad Institute Genomics Platform"/>
            <consortium name="The Broad Institute Genome Sequencing Center for Infectious Disease"/>
            <person name="Wu L."/>
            <person name="Ma J."/>
        </authorList>
    </citation>
    <scope>NUCLEOTIDE SEQUENCE [LARGE SCALE GENOMIC DNA]</scope>
    <source>
        <strain evidence="5 6">JCM 30072</strain>
    </source>
</reference>
<gene>
    <name evidence="5" type="ORF">ACFQQG_04905</name>
</gene>
<accession>A0ABD5W0U5</accession>
<feature type="coiled-coil region" evidence="3">
    <location>
        <begin position="111"/>
        <end position="154"/>
    </location>
</feature>
<feature type="domain" description="Response regulatory" evidence="4">
    <location>
        <begin position="1"/>
        <end position="97"/>
    </location>
</feature>
<organism evidence="5 6">
    <name type="scientific">Halovenus salina</name>
    <dbReference type="NCBI Taxonomy" id="1510225"/>
    <lineage>
        <taxon>Archaea</taxon>
        <taxon>Methanobacteriati</taxon>
        <taxon>Methanobacteriota</taxon>
        <taxon>Stenosarchaea group</taxon>
        <taxon>Halobacteria</taxon>
        <taxon>Halobacteriales</taxon>
        <taxon>Haloarculaceae</taxon>
        <taxon>Halovenus</taxon>
    </lineage>
</organism>
<feature type="modified residue" description="4-aspartylphosphate" evidence="2">
    <location>
        <position position="35"/>
    </location>
</feature>
<dbReference type="Pfam" id="PF08663">
    <property type="entry name" value="HalX"/>
    <property type="match status" value="1"/>
</dbReference>